<protein>
    <recommendedName>
        <fullName evidence="2">C2H2-type domain-containing protein</fullName>
    </recommendedName>
</protein>
<feature type="domain" description="C2H2-type" evidence="2">
    <location>
        <begin position="146"/>
        <end position="178"/>
    </location>
</feature>
<dbReference type="AlphaFoldDB" id="R7TM60"/>
<dbReference type="EMBL" id="AMQN01002502">
    <property type="status" value="NOT_ANNOTATED_CDS"/>
    <property type="molecule type" value="Genomic_DNA"/>
</dbReference>
<reference evidence="5" key="1">
    <citation type="submission" date="2012-12" db="EMBL/GenBank/DDBJ databases">
        <authorList>
            <person name="Hellsten U."/>
            <person name="Grimwood J."/>
            <person name="Chapman J.A."/>
            <person name="Shapiro H."/>
            <person name="Aerts A."/>
            <person name="Otillar R.P."/>
            <person name="Terry A.Y."/>
            <person name="Boore J.L."/>
            <person name="Simakov O."/>
            <person name="Marletaz F."/>
            <person name="Cho S.-J."/>
            <person name="Edsinger-Gonzales E."/>
            <person name="Havlak P."/>
            <person name="Kuo D.-H."/>
            <person name="Larsson T."/>
            <person name="Lv J."/>
            <person name="Arendt D."/>
            <person name="Savage R."/>
            <person name="Osoegawa K."/>
            <person name="de Jong P."/>
            <person name="Lindberg D.R."/>
            <person name="Seaver E.C."/>
            <person name="Weisblat D.A."/>
            <person name="Putnam N.H."/>
            <person name="Grigoriev I.V."/>
            <person name="Rokhsar D.S."/>
        </authorList>
    </citation>
    <scope>NUCLEOTIDE SEQUENCE</scope>
    <source>
        <strain evidence="5">I ESC-2004</strain>
    </source>
</reference>
<sequence>MGCIQQIQFEIPVPFVEALMCGPMNTNTMLIDALFDDNRQCILNGLRTSESVTFLIEGRGNGGMQVEDHRLFIRVKSGEEEEEEAEAGQEGGIRLTDDDCQVIHDAVEAIALNDPNELNEYVGEVFTSSATQQNGGGITVIEQKLFPCPDPHCARMFQGWGRLKRHILNQKVHKQQSDYDQLCEQMLQMRSYKPRSTVQVLCPVCGVKRCITSILKHLKSMHSTDPNYDDFCAQCNDLMKEHMPEEAAPCPHCLKPFKSLHLKRRHMKYHCVQNPLRSKVFSCRLCCFQSVSQEKLAAHSETHLHACDQCSEKYESEMLLSQHKESQHSADSQDSVAVVSAIDGLYAHDFGDKAAEVVMISDDETEPRTEDITYVMMENCSQRGAPQLVDSLGYRYSRRPGRIGAWRCCVRSKKKCCGGSVMERNGAFKRGRVKHTCQPNPDRAQLTLIRKITKDQAKSNPAKSASAIVKEVLASNPRILECADVPKPYSLARQVTRARQKSRAAEPDGLTFDLLNMRMPSNFLQADICKDGRRHIVFASDVQLKALSQAKRWFIDCTTCFAHKPFTQLLTVHGYVGTAKRPAPLLFVFMSGSSLIDYTMVLEQIKIILPLSVLKQVTADFEVEIWESVSEVLKVPVKGCFFHFNQAIWRKLGALGLQPLYHGDRVFQNLCRLLMSLPLLPTQHITTVFRNLRHLSQSAEAEMLFTYFEDTWLSDAWSVQSWSIYGERIRVIEDVEGWMNRVRDSTQSNDFYHLVEKLHKEAGQIPIIQAEMLTSLNVIDDTNQKLVKLWGEYSNNTRTARLLLEAGSSLVCPKIMQ</sequence>
<dbReference type="InterPro" id="IPR013087">
    <property type="entry name" value="Znf_C2H2_type"/>
</dbReference>
<reference evidence="4" key="3">
    <citation type="submission" date="2015-06" db="UniProtKB">
        <authorList>
            <consortium name="EnsemblMetazoa"/>
        </authorList>
    </citation>
    <scope>IDENTIFICATION</scope>
</reference>
<dbReference type="PANTHER" id="PTHR20956">
    <property type="entry name" value="HEH2P"/>
    <property type="match status" value="1"/>
</dbReference>
<evidence type="ECO:0000313" key="3">
    <source>
        <dbReference type="EMBL" id="ELT94622.1"/>
    </source>
</evidence>
<dbReference type="PROSITE" id="PS50157">
    <property type="entry name" value="ZINC_FINGER_C2H2_2"/>
    <property type="match status" value="3"/>
</dbReference>
<keyword evidence="5" id="KW-1185">Reference proteome</keyword>
<proteinExistence type="predicted"/>
<dbReference type="SMART" id="SM00355">
    <property type="entry name" value="ZnF_C2H2"/>
    <property type="match status" value="5"/>
</dbReference>
<reference evidence="3 5" key="2">
    <citation type="journal article" date="2013" name="Nature">
        <title>Insights into bilaterian evolution from three spiralian genomes.</title>
        <authorList>
            <person name="Simakov O."/>
            <person name="Marletaz F."/>
            <person name="Cho S.J."/>
            <person name="Edsinger-Gonzales E."/>
            <person name="Havlak P."/>
            <person name="Hellsten U."/>
            <person name="Kuo D.H."/>
            <person name="Larsson T."/>
            <person name="Lv J."/>
            <person name="Arendt D."/>
            <person name="Savage R."/>
            <person name="Osoegawa K."/>
            <person name="de Jong P."/>
            <person name="Grimwood J."/>
            <person name="Chapman J.A."/>
            <person name="Shapiro H."/>
            <person name="Aerts A."/>
            <person name="Otillar R.P."/>
            <person name="Terry A.Y."/>
            <person name="Boore J.L."/>
            <person name="Grigoriev I.V."/>
            <person name="Lindberg D.R."/>
            <person name="Seaver E.C."/>
            <person name="Weisblat D.A."/>
            <person name="Putnam N.H."/>
            <person name="Rokhsar D.S."/>
        </authorList>
    </citation>
    <scope>NUCLEOTIDE SEQUENCE</scope>
    <source>
        <strain evidence="3 5">I ESC-2004</strain>
    </source>
</reference>
<evidence type="ECO:0000313" key="4">
    <source>
        <dbReference type="EnsemblMetazoa" id="CapteP225862"/>
    </source>
</evidence>
<dbReference type="EnsemblMetazoa" id="CapteT225862">
    <property type="protein sequence ID" value="CapteP225862"/>
    <property type="gene ID" value="CapteG225862"/>
</dbReference>
<dbReference type="HOGENOM" id="CLU_345901_0_0_1"/>
<evidence type="ECO:0000256" key="1">
    <source>
        <dbReference type="PROSITE-ProRule" id="PRU00042"/>
    </source>
</evidence>
<keyword evidence="1" id="KW-0863">Zinc-finger</keyword>
<accession>R7TM60</accession>
<keyword evidence="1" id="KW-0862">Zinc</keyword>
<dbReference type="GO" id="GO:0008270">
    <property type="term" value="F:zinc ion binding"/>
    <property type="evidence" value="ECO:0007669"/>
    <property type="project" value="UniProtKB-KW"/>
</dbReference>
<keyword evidence="1" id="KW-0479">Metal-binding</keyword>
<evidence type="ECO:0000259" key="2">
    <source>
        <dbReference type="PROSITE" id="PS50157"/>
    </source>
</evidence>
<dbReference type="PROSITE" id="PS00028">
    <property type="entry name" value="ZINC_FINGER_C2H2_1"/>
    <property type="match status" value="2"/>
</dbReference>
<dbReference type="PANTHER" id="PTHR20956:SF12">
    <property type="entry name" value="FLYWCH-TYPE DOMAIN-CONTAINING PROTEIN"/>
    <property type="match status" value="1"/>
</dbReference>
<evidence type="ECO:0000313" key="5">
    <source>
        <dbReference type="Proteomes" id="UP000014760"/>
    </source>
</evidence>
<name>R7TM60_CAPTE</name>
<dbReference type="STRING" id="283909.R7TM60"/>
<dbReference type="EMBL" id="KB309374">
    <property type="protein sequence ID" value="ELT94622.1"/>
    <property type="molecule type" value="Genomic_DNA"/>
</dbReference>
<gene>
    <name evidence="3" type="ORF">CAPTEDRAFT_225862</name>
</gene>
<organism evidence="3">
    <name type="scientific">Capitella teleta</name>
    <name type="common">Polychaete worm</name>
    <dbReference type="NCBI Taxonomy" id="283909"/>
    <lineage>
        <taxon>Eukaryota</taxon>
        <taxon>Metazoa</taxon>
        <taxon>Spiralia</taxon>
        <taxon>Lophotrochozoa</taxon>
        <taxon>Annelida</taxon>
        <taxon>Polychaeta</taxon>
        <taxon>Sedentaria</taxon>
        <taxon>Scolecida</taxon>
        <taxon>Capitellidae</taxon>
        <taxon>Capitella</taxon>
    </lineage>
</organism>
<dbReference type="OrthoDB" id="6144560at2759"/>
<feature type="domain" description="C2H2-type" evidence="2">
    <location>
        <begin position="248"/>
        <end position="275"/>
    </location>
</feature>
<dbReference type="Proteomes" id="UP000014760">
    <property type="component" value="Unassembled WGS sequence"/>
</dbReference>
<feature type="domain" description="C2H2-type" evidence="2">
    <location>
        <begin position="305"/>
        <end position="333"/>
    </location>
</feature>